<dbReference type="GO" id="GO:0003735">
    <property type="term" value="F:structural constituent of ribosome"/>
    <property type="evidence" value="ECO:0007669"/>
    <property type="project" value="InterPro"/>
</dbReference>
<dbReference type="InterPro" id="IPR044957">
    <property type="entry name" value="Ribosomal_bL32_bact"/>
</dbReference>
<sequence>MAVPKRKTSKARRDKRRNSHWKLSLPGMTKCPKCGEFKLSHRMCKACGYYNGREVVKTEA</sequence>
<comment type="similarity">
    <text evidence="1 5">Belongs to the bacterial ribosomal protein bL32 family.</text>
</comment>
<keyword evidence="3 5" id="KW-0687">Ribonucleoprotein</keyword>
<evidence type="ECO:0000313" key="6">
    <source>
        <dbReference type="EMBL" id="OUP52594.1"/>
    </source>
</evidence>
<proteinExistence type="inferred from homology"/>
<comment type="caution">
    <text evidence="6">The sequence shown here is derived from an EMBL/GenBank/DDBJ whole genome shotgun (WGS) entry which is preliminary data.</text>
</comment>
<dbReference type="Proteomes" id="UP000195897">
    <property type="component" value="Unassembled WGS sequence"/>
</dbReference>
<dbReference type="GO" id="GO:0015934">
    <property type="term" value="C:large ribosomal subunit"/>
    <property type="evidence" value="ECO:0007669"/>
    <property type="project" value="InterPro"/>
</dbReference>
<dbReference type="GO" id="GO:0006412">
    <property type="term" value="P:translation"/>
    <property type="evidence" value="ECO:0007669"/>
    <property type="project" value="UniProtKB-UniRule"/>
</dbReference>
<accession>A0A1Y4L775</accession>
<dbReference type="InterPro" id="IPR002677">
    <property type="entry name" value="Ribosomal_bL32"/>
</dbReference>
<dbReference type="NCBIfam" id="TIGR01031">
    <property type="entry name" value="rpmF_bact"/>
    <property type="match status" value="1"/>
</dbReference>
<dbReference type="InterPro" id="IPR011332">
    <property type="entry name" value="Ribosomal_zn-bd"/>
</dbReference>
<evidence type="ECO:0000256" key="4">
    <source>
        <dbReference type="ARBA" id="ARBA00035178"/>
    </source>
</evidence>
<dbReference type="EMBL" id="NFKL01000011">
    <property type="protein sequence ID" value="OUP57935.1"/>
    <property type="molecule type" value="Genomic_DNA"/>
</dbReference>
<gene>
    <name evidence="5" type="primary">rpmF</name>
    <name evidence="7" type="ORF">B5F15_09020</name>
    <name evidence="6" type="ORF">B5F17_08910</name>
</gene>
<keyword evidence="2 5" id="KW-0689">Ribosomal protein</keyword>
<evidence type="ECO:0000256" key="5">
    <source>
        <dbReference type="HAMAP-Rule" id="MF_00340"/>
    </source>
</evidence>
<evidence type="ECO:0000256" key="1">
    <source>
        <dbReference type="ARBA" id="ARBA00008560"/>
    </source>
</evidence>
<dbReference type="Pfam" id="PF01783">
    <property type="entry name" value="Ribosomal_L32p"/>
    <property type="match status" value="1"/>
</dbReference>
<dbReference type="STRING" id="501571.GCA_900143195_01810"/>
<dbReference type="Proteomes" id="UP000195326">
    <property type="component" value="Unassembled WGS sequence"/>
</dbReference>
<evidence type="ECO:0000256" key="2">
    <source>
        <dbReference type="ARBA" id="ARBA00022980"/>
    </source>
</evidence>
<reference evidence="8 9" key="1">
    <citation type="submission" date="2017-04" db="EMBL/GenBank/DDBJ databases">
        <title>Function of individual gut microbiota members based on whole genome sequencing of pure cultures obtained from chicken caecum.</title>
        <authorList>
            <person name="Medvecky M."/>
            <person name="Cejkova D."/>
            <person name="Polansky O."/>
            <person name="Karasova D."/>
            <person name="Kubasova T."/>
            <person name="Cizek A."/>
            <person name="Rychlik I."/>
        </authorList>
    </citation>
    <scope>NUCLEOTIDE SEQUENCE [LARGE SCALE GENOMIC DNA]</scope>
    <source>
        <strain evidence="8">An179</strain>
        <strain evidence="9">An180</strain>
    </source>
</reference>
<reference evidence="6" key="2">
    <citation type="journal article" date="2018" name="BMC Genomics">
        <title>Whole genome sequencing and function prediction of 133 gut anaerobes isolated from chicken caecum in pure cultures.</title>
        <authorList>
            <person name="Medvecky M."/>
            <person name="Cejkova D."/>
            <person name="Polansky O."/>
            <person name="Karasova D."/>
            <person name="Kubasova T."/>
            <person name="Cizek A."/>
            <person name="Rychlik I."/>
        </authorList>
    </citation>
    <scope>NUCLEOTIDE SEQUENCE</scope>
    <source>
        <strain evidence="7">An179</strain>
        <strain evidence="6">An180</strain>
    </source>
</reference>
<dbReference type="PANTHER" id="PTHR35534">
    <property type="entry name" value="50S RIBOSOMAL PROTEIN L32"/>
    <property type="match status" value="1"/>
</dbReference>
<evidence type="ECO:0000313" key="7">
    <source>
        <dbReference type="EMBL" id="OUP57935.1"/>
    </source>
</evidence>
<evidence type="ECO:0000313" key="8">
    <source>
        <dbReference type="Proteomes" id="UP000195326"/>
    </source>
</evidence>
<organism evidence="6 9">
    <name type="scientific">Butyricicoccus pullicaecorum</name>
    <dbReference type="NCBI Taxonomy" id="501571"/>
    <lineage>
        <taxon>Bacteria</taxon>
        <taxon>Bacillati</taxon>
        <taxon>Bacillota</taxon>
        <taxon>Clostridia</taxon>
        <taxon>Eubacteriales</taxon>
        <taxon>Butyricicoccaceae</taxon>
        <taxon>Butyricicoccus</taxon>
    </lineage>
</organism>
<protein>
    <recommendedName>
        <fullName evidence="4 5">Large ribosomal subunit protein bL32</fullName>
    </recommendedName>
</protein>
<dbReference type="AlphaFoldDB" id="A0A1Y4L775"/>
<dbReference type="RefSeq" id="WP_016146324.1">
    <property type="nucleotide sequence ID" value="NZ_CABKSA010000001.1"/>
</dbReference>
<dbReference type="PANTHER" id="PTHR35534:SF1">
    <property type="entry name" value="LARGE RIBOSOMAL SUBUNIT PROTEIN BL32"/>
    <property type="match status" value="1"/>
</dbReference>
<name>A0A1Y4L775_9FIRM</name>
<evidence type="ECO:0000313" key="9">
    <source>
        <dbReference type="Proteomes" id="UP000195897"/>
    </source>
</evidence>
<dbReference type="SUPFAM" id="SSF57829">
    <property type="entry name" value="Zn-binding ribosomal proteins"/>
    <property type="match status" value="1"/>
</dbReference>
<dbReference type="EMBL" id="NFKK01000009">
    <property type="protein sequence ID" value="OUP52594.1"/>
    <property type="molecule type" value="Genomic_DNA"/>
</dbReference>
<dbReference type="Gene3D" id="1.20.5.640">
    <property type="entry name" value="Single helix bin"/>
    <property type="match status" value="1"/>
</dbReference>
<evidence type="ECO:0000256" key="3">
    <source>
        <dbReference type="ARBA" id="ARBA00023274"/>
    </source>
</evidence>
<dbReference type="HAMAP" id="MF_00340">
    <property type="entry name" value="Ribosomal_bL32"/>
    <property type="match status" value="1"/>
</dbReference>